<protein>
    <submittedName>
        <fullName evidence="2">Uncharacterized protein</fullName>
    </submittedName>
</protein>
<evidence type="ECO:0000256" key="1">
    <source>
        <dbReference type="SAM" id="MobiDB-lite"/>
    </source>
</evidence>
<feature type="region of interest" description="Disordered" evidence="1">
    <location>
        <begin position="92"/>
        <end position="131"/>
    </location>
</feature>
<proteinExistence type="predicted"/>
<sequence>MPAEARGGHGVEELVSNTCGGTRSPSMDSSVSQLNSSTSENTPGDELCSANSEAVVSITARDAIEPTENTADGVEEFVCTICGRTSTCYMRSSRSQVNSSTSERLVGDEPSSGDSQAITSATAPITEELVNPMEALDNTAEDRLVRDEHLSRTEEGPPPYEEVIRIGAIFVEREPTHAASTISPTENTGENRLVHQVELPRIDEALSP</sequence>
<accession>A0A8T2U8J9</accession>
<organism evidence="2 3">
    <name type="scientific">Ceratopteris richardii</name>
    <name type="common">Triangle waterfern</name>
    <dbReference type="NCBI Taxonomy" id="49495"/>
    <lineage>
        <taxon>Eukaryota</taxon>
        <taxon>Viridiplantae</taxon>
        <taxon>Streptophyta</taxon>
        <taxon>Embryophyta</taxon>
        <taxon>Tracheophyta</taxon>
        <taxon>Polypodiopsida</taxon>
        <taxon>Polypodiidae</taxon>
        <taxon>Polypodiales</taxon>
        <taxon>Pteridineae</taxon>
        <taxon>Pteridaceae</taxon>
        <taxon>Parkerioideae</taxon>
        <taxon>Ceratopteris</taxon>
    </lineage>
</organism>
<feature type="compositionally biased region" description="Polar residues" evidence="1">
    <location>
        <begin position="112"/>
        <end position="123"/>
    </location>
</feature>
<dbReference type="EMBL" id="CM035412">
    <property type="protein sequence ID" value="KAH7432167.1"/>
    <property type="molecule type" value="Genomic_DNA"/>
</dbReference>
<reference evidence="2" key="1">
    <citation type="submission" date="2021-08" db="EMBL/GenBank/DDBJ databases">
        <title>WGS assembly of Ceratopteris richardii.</title>
        <authorList>
            <person name="Marchant D.B."/>
            <person name="Chen G."/>
            <person name="Jenkins J."/>
            <person name="Shu S."/>
            <person name="Leebens-Mack J."/>
            <person name="Grimwood J."/>
            <person name="Schmutz J."/>
            <person name="Soltis P."/>
            <person name="Soltis D."/>
            <person name="Chen Z.-H."/>
        </authorList>
    </citation>
    <scope>NUCLEOTIDE SEQUENCE</scope>
    <source>
        <strain evidence="2">Whitten #5841</strain>
        <tissue evidence="2">Leaf</tissue>
    </source>
</reference>
<comment type="caution">
    <text evidence="2">The sequence shown here is derived from an EMBL/GenBank/DDBJ whole genome shotgun (WGS) entry which is preliminary data.</text>
</comment>
<keyword evidence="3" id="KW-1185">Reference proteome</keyword>
<dbReference type="AlphaFoldDB" id="A0A8T2U8J9"/>
<feature type="compositionally biased region" description="Polar residues" evidence="1">
    <location>
        <begin position="15"/>
        <end position="42"/>
    </location>
</feature>
<evidence type="ECO:0000313" key="2">
    <source>
        <dbReference type="EMBL" id="KAH7432167.1"/>
    </source>
</evidence>
<evidence type="ECO:0000313" key="3">
    <source>
        <dbReference type="Proteomes" id="UP000825935"/>
    </source>
</evidence>
<name>A0A8T2U8J9_CERRI</name>
<feature type="region of interest" description="Disordered" evidence="1">
    <location>
        <begin position="1"/>
        <end position="49"/>
    </location>
</feature>
<feature type="compositionally biased region" description="Low complexity" evidence="1">
    <location>
        <begin position="92"/>
        <end position="104"/>
    </location>
</feature>
<gene>
    <name evidence="2" type="ORF">KP509_07G011500</name>
</gene>
<dbReference type="Proteomes" id="UP000825935">
    <property type="component" value="Chromosome 7"/>
</dbReference>
<feature type="compositionally biased region" description="Basic and acidic residues" evidence="1">
    <location>
        <begin position="1"/>
        <end position="12"/>
    </location>
</feature>